<evidence type="ECO:0000313" key="4">
    <source>
        <dbReference type="Proteomes" id="UP000317369"/>
    </source>
</evidence>
<dbReference type="OrthoDB" id="256833at2"/>
<dbReference type="SUPFAM" id="SSF49879">
    <property type="entry name" value="SMAD/FHA domain"/>
    <property type="match status" value="1"/>
</dbReference>
<name>A0A517YU17_9BACT</name>
<accession>A0A517YU17</accession>
<feature type="region of interest" description="Disordered" evidence="1">
    <location>
        <begin position="110"/>
        <end position="129"/>
    </location>
</feature>
<dbReference type="PROSITE" id="PS50006">
    <property type="entry name" value="FHA_DOMAIN"/>
    <property type="match status" value="1"/>
</dbReference>
<feature type="domain" description="FHA" evidence="2">
    <location>
        <begin position="24"/>
        <end position="73"/>
    </location>
</feature>
<feature type="compositionally biased region" description="Basic and acidic residues" evidence="1">
    <location>
        <begin position="118"/>
        <end position="128"/>
    </location>
</feature>
<gene>
    <name evidence="3" type="primary">fhaA</name>
    <name evidence="3" type="ORF">KS4_17720</name>
</gene>
<dbReference type="EMBL" id="CP036425">
    <property type="protein sequence ID" value="QDU33716.1"/>
    <property type="molecule type" value="Genomic_DNA"/>
</dbReference>
<evidence type="ECO:0000256" key="1">
    <source>
        <dbReference type="SAM" id="MobiDB-lite"/>
    </source>
</evidence>
<dbReference type="Gene3D" id="2.60.200.20">
    <property type="match status" value="1"/>
</dbReference>
<reference evidence="3 4" key="1">
    <citation type="submission" date="2019-02" db="EMBL/GenBank/DDBJ databases">
        <title>Deep-cultivation of Planctomycetes and their phenomic and genomic characterization uncovers novel biology.</title>
        <authorList>
            <person name="Wiegand S."/>
            <person name="Jogler M."/>
            <person name="Boedeker C."/>
            <person name="Pinto D."/>
            <person name="Vollmers J."/>
            <person name="Rivas-Marin E."/>
            <person name="Kohn T."/>
            <person name="Peeters S.H."/>
            <person name="Heuer A."/>
            <person name="Rast P."/>
            <person name="Oberbeckmann S."/>
            <person name="Bunk B."/>
            <person name="Jeske O."/>
            <person name="Meyerdierks A."/>
            <person name="Storesund J.E."/>
            <person name="Kallscheuer N."/>
            <person name="Luecker S."/>
            <person name="Lage O.M."/>
            <person name="Pohl T."/>
            <person name="Merkel B.J."/>
            <person name="Hornburger P."/>
            <person name="Mueller R.-W."/>
            <person name="Bruemmer F."/>
            <person name="Labrenz M."/>
            <person name="Spormann A.M."/>
            <person name="Op den Camp H."/>
            <person name="Overmann J."/>
            <person name="Amann R."/>
            <person name="Jetten M.S.M."/>
            <person name="Mascher T."/>
            <person name="Medema M.H."/>
            <person name="Devos D.P."/>
            <person name="Kaster A.-K."/>
            <person name="Ovreas L."/>
            <person name="Rohde M."/>
            <person name="Galperin M.Y."/>
            <person name="Jogler C."/>
        </authorList>
    </citation>
    <scope>NUCLEOTIDE SEQUENCE [LARGE SCALE GENOMIC DNA]</scope>
    <source>
        <strain evidence="3 4">KS4</strain>
    </source>
</reference>
<dbReference type="RefSeq" id="WP_145076972.1">
    <property type="nucleotide sequence ID" value="NZ_CP036425.1"/>
</dbReference>
<dbReference type="InterPro" id="IPR000253">
    <property type="entry name" value="FHA_dom"/>
</dbReference>
<dbReference type="InterPro" id="IPR008984">
    <property type="entry name" value="SMAD_FHA_dom_sf"/>
</dbReference>
<keyword evidence="4" id="KW-1185">Reference proteome</keyword>
<dbReference type="Proteomes" id="UP000317369">
    <property type="component" value="Chromosome"/>
</dbReference>
<sequence length="188" mass="20129">MNVSLAMFKSDGLRRDFPITRGKVVIGRKNTCDLRIPLSSVSRQHCEITIDGDQVLLRDLGSSNGTLLNDNRVQESLLKAGDEITIGPVVFTVVVNGKPTNIKPIKTMLTGGGSGQREAAEKPQEGGDHTMVAQGESELTTAIAENDLDAQIAALEALANDDSDTGPIDLSEEDLKKIDIELADDDES</sequence>
<evidence type="ECO:0000259" key="2">
    <source>
        <dbReference type="PROSITE" id="PS50006"/>
    </source>
</evidence>
<protein>
    <submittedName>
        <fullName evidence="3">FHA domain-containing protein FhaA</fullName>
    </submittedName>
</protein>
<dbReference type="Pfam" id="PF00498">
    <property type="entry name" value="FHA"/>
    <property type="match status" value="1"/>
</dbReference>
<dbReference type="KEGG" id="pcor:KS4_17720"/>
<dbReference type="SMART" id="SM00240">
    <property type="entry name" value="FHA"/>
    <property type="match status" value="1"/>
</dbReference>
<dbReference type="CDD" id="cd00060">
    <property type="entry name" value="FHA"/>
    <property type="match status" value="1"/>
</dbReference>
<dbReference type="InterPro" id="IPR050923">
    <property type="entry name" value="Cell_Proc_Reg/RNA_Proc"/>
</dbReference>
<dbReference type="PANTHER" id="PTHR23308">
    <property type="entry name" value="NUCLEAR INHIBITOR OF PROTEIN PHOSPHATASE-1"/>
    <property type="match status" value="1"/>
</dbReference>
<proteinExistence type="predicted"/>
<dbReference type="AlphaFoldDB" id="A0A517YU17"/>
<organism evidence="3 4">
    <name type="scientific">Poriferisphaera corsica</name>
    <dbReference type="NCBI Taxonomy" id="2528020"/>
    <lineage>
        <taxon>Bacteria</taxon>
        <taxon>Pseudomonadati</taxon>
        <taxon>Planctomycetota</taxon>
        <taxon>Phycisphaerae</taxon>
        <taxon>Phycisphaerales</taxon>
        <taxon>Phycisphaeraceae</taxon>
        <taxon>Poriferisphaera</taxon>
    </lineage>
</organism>
<evidence type="ECO:0000313" key="3">
    <source>
        <dbReference type="EMBL" id="QDU33716.1"/>
    </source>
</evidence>